<keyword evidence="3" id="KW-0597">Phosphoprotein</keyword>
<keyword evidence="4" id="KW-0808">Transferase</keyword>
<dbReference type="Gene3D" id="3.30.565.10">
    <property type="entry name" value="Histidine kinase-like ATPase, C-terminal domain"/>
    <property type="match status" value="1"/>
</dbReference>
<dbReference type="CDD" id="cd00075">
    <property type="entry name" value="HATPase"/>
    <property type="match status" value="1"/>
</dbReference>
<dbReference type="PRINTS" id="PR00344">
    <property type="entry name" value="BCTRLSENSOR"/>
</dbReference>
<dbReference type="InterPro" id="IPR005467">
    <property type="entry name" value="His_kinase_dom"/>
</dbReference>
<evidence type="ECO:0000313" key="8">
    <source>
        <dbReference type="EMBL" id="OGD03384.1"/>
    </source>
</evidence>
<dbReference type="SMART" id="SM00387">
    <property type="entry name" value="HATPase_c"/>
    <property type="match status" value="1"/>
</dbReference>
<reference evidence="8 9" key="1">
    <citation type="journal article" date="2016" name="Nat. Commun.">
        <title>Thousands of microbial genomes shed light on interconnected biogeochemical processes in an aquifer system.</title>
        <authorList>
            <person name="Anantharaman K."/>
            <person name="Brown C.T."/>
            <person name="Hug L.A."/>
            <person name="Sharon I."/>
            <person name="Castelle C.J."/>
            <person name="Probst A.J."/>
            <person name="Thomas B.C."/>
            <person name="Singh A."/>
            <person name="Wilkins M.J."/>
            <person name="Karaoz U."/>
            <person name="Brodie E.L."/>
            <person name="Williams K.H."/>
            <person name="Hubbard S.S."/>
            <person name="Banfield J.F."/>
        </authorList>
    </citation>
    <scope>NUCLEOTIDE SEQUENCE [LARGE SCALE GENOMIC DNA]</scope>
</reference>
<proteinExistence type="predicted"/>
<keyword evidence="5" id="KW-0418">Kinase</keyword>
<dbReference type="SMART" id="SM00388">
    <property type="entry name" value="HisKA"/>
    <property type="match status" value="1"/>
</dbReference>
<dbReference type="Gene3D" id="1.10.287.130">
    <property type="match status" value="1"/>
</dbReference>
<keyword evidence="6" id="KW-0902">Two-component regulatory system</keyword>
<evidence type="ECO:0000256" key="4">
    <source>
        <dbReference type="ARBA" id="ARBA00022679"/>
    </source>
</evidence>
<dbReference type="AlphaFoldDB" id="A0A1F4ZD80"/>
<dbReference type="InterPro" id="IPR050736">
    <property type="entry name" value="Sensor_HK_Regulatory"/>
</dbReference>
<evidence type="ECO:0000256" key="1">
    <source>
        <dbReference type="ARBA" id="ARBA00000085"/>
    </source>
</evidence>
<gene>
    <name evidence="8" type="ORF">A2989_00955</name>
</gene>
<dbReference type="InterPro" id="IPR003594">
    <property type="entry name" value="HATPase_dom"/>
</dbReference>
<evidence type="ECO:0000256" key="5">
    <source>
        <dbReference type="ARBA" id="ARBA00022777"/>
    </source>
</evidence>
<organism evidence="8 9">
    <name type="scientific">Candidatus Amesbacteria bacterium RIFCSPLOWO2_01_FULL_48_25</name>
    <dbReference type="NCBI Taxonomy" id="1797259"/>
    <lineage>
        <taxon>Bacteria</taxon>
        <taxon>Candidatus Amesiibacteriota</taxon>
    </lineage>
</organism>
<dbReference type="Pfam" id="PF02518">
    <property type="entry name" value="HATPase_c"/>
    <property type="match status" value="1"/>
</dbReference>
<dbReference type="PANTHER" id="PTHR43711">
    <property type="entry name" value="TWO-COMPONENT HISTIDINE KINASE"/>
    <property type="match status" value="1"/>
</dbReference>
<dbReference type="Pfam" id="PF00512">
    <property type="entry name" value="HisKA"/>
    <property type="match status" value="1"/>
</dbReference>
<dbReference type="EMBL" id="MEXN01000007">
    <property type="protein sequence ID" value="OGD03384.1"/>
    <property type="molecule type" value="Genomic_DNA"/>
</dbReference>
<dbReference type="InterPro" id="IPR004358">
    <property type="entry name" value="Sig_transdc_His_kin-like_C"/>
</dbReference>
<name>A0A1F4ZD80_9BACT</name>
<evidence type="ECO:0000256" key="2">
    <source>
        <dbReference type="ARBA" id="ARBA00012438"/>
    </source>
</evidence>
<evidence type="ECO:0000313" key="9">
    <source>
        <dbReference type="Proteomes" id="UP000177080"/>
    </source>
</evidence>
<dbReference type="InterPro" id="IPR036890">
    <property type="entry name" value="HATPase_C_sf"/>
</dbReference>
<evidence type="ECO:0000256" key="6">
    <source>
        <dbReference type="ARBA" id="ARBA00023012"/>
    </source>
</evidence>
<dbReference type="STRING" id="1797259.A2989_00955"/>
<evidence type="ECO:0000256" key="3">
    <source>
        <dbReference type="ARBA" id="ARBA00022553"/>
    </source>
</evidence>
<accession>A0A1F4ZD80</accession>
<comment type="catalytic activity">
    <reaction evidence="1">
        <text>ATP + protein L-histidine = ADP + protein N-phospho-L-histidine.</text>
        <dbReference type="EC" id="2.7.13.3"/>
    </reaction>
</comment>
<dbReference type="InterPro" id="IPR003661">
    <property type="entry name" value="HisK_dim/P_dom"/>
</dbReference>
<comment type="caution">
    <text evidence="8">The sequence shown here is derived from an EMBL/GenBank/DDBJ whole genome shotgun (WGS) entry which is preliminary data.</text>
</comment>
<feature type="domain" description="Histidine kinase" evidence="7">
    <location>
        <begin position="70"/>
        <end position="276"/>
    </location>
</feature>
<dbReference type="Proteomes" id="UP000177080">
    <property type="component" value="Unassembled WGS sequence"/>
</dbReference>
<evidence type="ECO:0000259" key="7">
    <source>
        <dbReference type="PROSITE" id="PS50109"/>
    </source>
</evidence>
<dbReference type="GO" id="GO:0000155">
    <property type="term" value="F:phosphorelay sensor kinase activity"/>
    <property type="evidence" value="ECO:0007669"/>
    <property type="project" value="InterPro"/>
</dbReference>
<sequence>MTTTSDKLAPLLPILASASIGDFSKNVPIPDVDDEFTEIFVGIQLMLETIREQITALKQVDQAKTEFISLASHQLRSPLASFKWHLDVLLSPSTSNNLTVQQKTYLTNLRSAAQNLIDLANTILDISRFQLGASILSPQPTSPKTVVEQITTELSPQIISKNLHIQVQYPPQPQIIIDPKFFHTVLHNLLSNAIKYTFPNGRIELKFDISQDHNLTITVADTGPGIPKNNQPHIFTTKGEGLGLYLTKSQVNHYGGRIWFTSAPSGTIFYVTLPLS</sequence>
<protein>
    <recommendedName>
        <fullName evidence="2">histidine kinase</fullName>
        <ecNumber evidence="2">2.7.13.3</ecNumber>
    </recommendedName>
</protein>
<dbReference type="EC" id="2.7.13.3" evidence="2"/>
<dbReference type="PANTHER" id="PTHR43711:SF1">
    <property type="entry name" value="HISTIDINE KINASE 1"/>
    <property type="match status" value="1"/>
</dbReference>
<dbReference type="PROSITE" id="PS50109">
    <property type="entry name" value="HIS_KIN"/>
    <property type="match status" value="1"/>
</dbReference>
<dbReference type="SUPFAM" id="SSF47384">
    <property type="entry name" value="Homodimeric domain of signal transducing histidine kinase"/>
    <property type="match status" value="1"/>
</dbReference>
<dbReference type="SUPFAM" id="SSF55874">
    <property type="entry name" value="ATPase domain of HSP90 chaperone/DNA topoisomerase II/histidine kinase"/>
    <property type="match status" value="1"/>
</dbReference>
<dbReference type="InterPro" id="IPR036097">
    <property type="entry name" value="HisK_dim/P_sf"/>
</dbReference>
<dbReference type="CDD" id="cd00082">
    <property type="entry name" value="HisKA"/>
    <property type="match status" value="1"/>
</dbReference>